<dbReference type="GO" id="GO:0005737">
    <property type="term" value="C:cytoplasm"/>
    <property type="evidence" value="ECO:0007669"/>
    <property type="project" value="UniProtKB-ARBA"/>
</dbReference>
<feature type="transmembrane region" description="Helical" evidence="13">
    <location>
        <begin position="398"/>
        <end position="421"/>
    </location>
</feature>
<dbReference type="FunFam" id="3.40.50.300:FF:000483">
    <property type="entry name" value="Sensor histidine kinase KdpD"/>
    <property type="match status" value="1"/>
</dbReference>
<dbReference type="Gene3D" id="3.40.50.620">
    <property type="entry name" value="HUPs"/>
    <property type="match status" value="1"/>
</dbReference>
<evidence type="ECO:0000256" key="13">
    <source>
        <dbReference type="SAM" id="Phobius"/>
    </source>
</evidence>
<dbReference type="Pfam" id="PF13492">
    <property type="entry name" value="GAF_3"/>
    <property type="match status" value="1"/>
</dbReference>
<dbReference type="InterPro" id="IPR003018">
    <property type="entry name" value="GAF"/>
</dbReference>
<dbReference type="Gene3D" id="3.30.565.10">
    <property type="entry name" value="Histidine kinase-like ATPase, C-terminal domain"/>
    <property type="match status" value="1"/>
</dbReference>
<evidence type="ECO:0000256" key="7">
    <source>
        <dbReference type="ARBA" id="ARBA00022741"/>
    </source>
</evidence>
<dbReference type="EMBL" id="BMJJ01000001">
    <property type="protein sequence ID" value="GGD03029.1"/>
    <property type="molecule type" value="Genomic_DNA"/>
</dbReference>
<dbReference type="SUPFAM" id="SSF55781">
    <property type="entry name" value="GAF domain-like"/>
    <property type="match status" value="2"/>
</dbReference>
<dbReference type="GO" id="GO:0005524">
    <property type="term" value="F:ATP binding"/>
    <property type="evidence" value="ECO:0007669"/>
    <property type="project" value="UniProtKB-KW"/>
</dbReference>
<keyword evidence="12 13" id="KW-0472">Membrane</keyword>
<dbReference type="InterPro" id="IPR003852">
    <property type="entry name" value="Sig_transdc_His_kinase_KdpD_N"/>
</dbReference>
<dbReference type="InterPro" id="IPR036097">
    <property type="entry name" value="HisK_dim/P_sf"/>
</dbReference>
<evidence type="ECO:0000256" key="9">
    <source>
        <dbReference type="ARBA" id="ARBA00022840"/>
    </source>
</evidence>
<dbReference type="InterPro" id="IPR025201">
    <property type="entry name" value="KdpD_TM"/>
</dbReference>
<reference evidence="15" key="1">
    <citation type="journal article" date="2014" name="Int. J. Syst. Evol. Microbiol.">
        <title>Complete genome sequence of Corynebacterium casei LMG S-19264T (=DSM 44701T), isolated from a smear-ripened cheese.</title>
        <authorList>
            <consortium name="US DOE Joint Genome Institute (JGI-PGF)"/>
            <person name="Walter F."/>
            <person name="Albersmeier A."/>
            <person name="Kalinowski J."/>
            <person name="Ruckert C."/>
        </authorList>
    </citation>
    <scope>NUCLEOTIDE SEQUENCE</scope>
    <source>
        <strain evidence="15">CGMCC 1.15493</strain>
    </source>
</reference>
<keyword evidence="6 13" id="KW-0812">Transmembrane</keyword>
<dbReference type="InterPro" id="IPR014729">
    <property type="entry name" value="Rossmann-like_a/b/a_fold"/>
</dbReference>
<dbReference type="SUPFAM" id="SSF55874">
    <property type="entry name" value="ATPase domain of HSP90 chaperone/DNA topoisomerase II/histidine kinase"/>
    <property type="match status" value="1"/>
</dbReference>
<proteinExistence type="predicted"/>
<evidence type="ECO:0000256" key="4">
    <source>
        <dbReference type="ARBA" id="ARBA00022553"/>
    </source>
</evidence>
<dbReference type="EC" id="2.7.13.3" evidence="3"/>
<keyword evidence="16" id="KW-1185">Reference proteome</keyword>
<dbReference type="Gene3D" id="3.30.450.40">
    <property type="match status" value="1"/>
</dbReference>
<dbReference type="PRINTS" id="PR00344">
    <property type="entry name" value="BCTRLSENSOR"/>
</dbReference>
<evidence type="ECO:0000256" key="11">
    <source>
        <dbReference type="ARBA" id="ARBA00023012"/>
    </source>
</evidence>
<dbReference type="InterPro" id="IPR027417">
    <property type="entry name" value="P-loop_NTPase"/>
</dbReference>
<dbReference type="RefSeq" id="WP_188848708.1">
    <property type="nucleotide sequence ID" value="NZ_BMJJ01000001.1"/>
</dbReference>
<dbReference type="PANTHER" id="PTHR45569">
    <property type="entry name" value="SENSOR PROTEIN KDPD"/>
    <property type="match status" value="1"/>
</dbReference>
<accession>A0A916V175</accession>
<dbReference type="InterPro" id="IPR003594">
    <property type="entry name" value="HATPase_dom"/>
</dbReference>
<dbReference type="CDD" id="cd00082">
    <property type="entry name" value="HisKA"/>
    <property type="match status" value="1"/>
</dbReference>
<comment type="catalytic activity">
    <reaction evidence="1">
        <text>ATP + protein L-histidine = ADP + protein N-phospho-L-histidine.</text>
        <dbReference type="EC" id="2.7.13.3"/>
    </reaction>
</comment>
<keyword evidence="8 15" id="KW-0418">Kinase</keyword>
<comment type="subcellular location">
    <subcellularLocation>
        <location evidence="2">Membrane</location>
        <topology evidence="2">Multi-pass membrane protein</topology>
    </subcellularLocation>
</comment>
<keyword evidence="4" id="KW-0597">Phosphoprotein</keyword>
<keyword evidence="5" id="KW-0808">Transferase</keyword>
<dbReference type="GO" id="GO:0005886">
    <property type="term" value="C:plasma membrane"/>
    <property type="evidence" value="ECO:0007669"/>
    <property type="project" value="TreeGrafter"/>
</dbReference>
<sequence>MSADPPLRASPDALIAAAEREGRGSLRIFLGAAPGVGKTYAMLQAAKAARTDGTDVVVGLVETHGRAETEAMVAGLETIAKKGVPYRGRLVPEFDVDAALARRPALLLVDEYAHSNVPGSRHPKRWQDVRDLLAAGIDVWTTLNIQHVESLNDVVQRITGVRVRETVPDTALEKADEIILVDLPSDELLKRLADGKIYVEDTAQRAIQSFFKPGNLRALRELALRRVAAHVDTDLLERMQGGAIQGPWAAGEKILVCVGPNRNAERVVRQAKRLADLMDAPFMAVTIERPGVAVTAAARRWLDAGMHLAESLGAETRSLVADDFPAELLRTARFENVTQIVIGQSRGHGFWQRWRRNLADALTRQARGIAIHIVTTEEADVSPAARFALPPLGELKGYAVAALCVAFVTLVGHGLSGVIALPNMSMFYLIAVIVPAFRFGVWPAVFASALAFFAYNFFFIAPTLSFTVARPHEVVTLLIFFAVAAAMSALAGQTREQAKATVRLTRATRRLYEFTRRLSALPGEQEVADAAVTEVHAATGRATVILLVPLTNAGKDRAVPGGGDDLAVAAAWPPEDRLDTASMTAAHWALQHDENAGASTGTLPSAPWLFVPLRVPGRRVGVLGVERGPGGETLDKEAMVLIETLAEQTAAALARTALSTEVATARTAAETERVRNILLASISHDFRTPLASVLGAATSLLDYGDQISEAGRRDLLVQMREEAEHLDAMVRNLLSMTRLEAGGLDIRRDWLDIEEAVHRAVALARKRGAPQHFGVTIAPDLPLVFADQNLVDQVLANVIGNAVRHAGPAADVELSVGVRGEAVEIRIDDDGPGIPASLLPHVFEKFVRAAASGADGGEGSGLGLAITKGIVEAHGGSVVAASPPAGKDRGASFLIRLPLTQGTPL</sequence>
<comment type="caution">
    <text evidence="15">The sequence shown here is derived from an EMBL/GenBank/DDBJ whole genome shotgun (WGS) entry which is preliminary data.</text>
</comment>
<evidence type="ECO:0000256" key="2">
    <source>
        <dbReference type="ARBA" id="ARBA00004141"/>
    </source>
</evidence>
<dbReference type="SUPFAM" id="SSF52402">
    <property type="entry name" value="Adenine nucleotide alpha hydrolases-like"/>
    <property type="match status" value="1"/>
</dbReference>
<keyword evidence="7" id="KW-0547">Nucleotide-binding</keyword>
<dbReference type="SUPFAM" id="SSF52540">
    <property type="entry name" value="P-loop containing nucleoside triphosphate hydrolases"/>
    <property type="match status" value="1"/>
</dbReference>
<evidence type="ECO:0000256" key="3">
    <source>
        <dbReference type="ARBA" id="ARBA00012438"/>
    </source>
</evidence>
<evidence type="ECO:0000256" key="5">
    <source>
        <dbReference type="ARBA" id="ARBA00022679"/>
    </source>
</evidence>
<dbReference type="Pfam" id="PF00512">
    <property type="entry name" value="HisKA"/>
    <property type="match status" value="1"/>
</dbReference>
<gene>
    <name evidence="15" type="primary">kdpD</name>
    <name evidence="15" type="ORF">GCM10011335_02190</name>
</gene>
<dbReference type="InterPro" id="IPR036890">
    <property type="entry name" value="HATPase_C_sf"/>
</dbReference>
<dbReference type="CDD" id="cd00075">
    <property type="entry name" value="HATPase"/>
    <property type="match status" value="1"/>
</dbReference>
<dbReference type="SMART" id="SM00388">
    <property type="entry name" value="HisKA"/>
    <property type="match status" value="1"/>
</dbReference>
<keyword evidence="11" id="KW-0902">Two-component regulatory system</keyword>
<evidence type="ECO:0000259" key="14">
    <source>
        <dbReference type="PROSITE" id="PS50109"/>
    </source>
</evidence>
<dbReference type="InterPro" id="IPR052023">
    <property type="entry name" value="Histidine_kinase_KdpD"/>
</dbReference>
<evidence type="ECO:0000313" key="16">
    <source>
        <dbReference type="Proteomes" id="UP000613160"/>
    </source>
</evidence>
<evidence type="ECO:0000256" key="1">
    <source>
        <dbReference type="ARBA" id="ARBA00000085"/>
    </source>
</evidence>
<dbReference type="InterPro" id="IPR038318">
    <property type="entry name" value="KdpD_sf"/>
</dbReference>
<protein>
    <recommendedName>
        <fullName evidence="3">histidine kinase</fullName>
        <ecNumber evidence="3">2.7.13.3</ecNumber>
    </recommendedName>
</protein>
<evidence type="ECO:0000256" key="6">
    <source>
        <dbReference type="ARBA" id="ARBA00022692"/>
    </source>
</evidence>
<evidence type="ECO:0000313" key="15">
    <source>
        <dbReference type="EMBL" id="GGD03029.1"/>
    </source>
</evidence>
<dbReference type="AlphaFoldDB" id="A0A916V175"/>
<feature type="transmembrane region" description="Helical" evidence="13">
    <location>
        <begin position="474"/>
        <end position="492"/>
    </location>
</feature>
<feature type="transmembrane region" description="Helical" evidence="13">
    <location>
        <begin position="428"/>
        <end position="454"/>
    </location>
</feature>
<keyword evidence="9" id="KW-0067">ATP-binding</keyword>
<evidence type="ECO:0000256" key="12">
    <source>
        <dbReference type="ARBA" id="ARBA00023136"/>
    </source>
</evidence>
<dbReference type="PROSITE" id="PS50109">
    <property type="entry name" value="HIS_KIN"/>
    <property type="match status" value="1"/>
</dbReference>
<dbReference type="Gene3D" id="1.20.120.620">
    <property type="entry name" value="Backbone structure of the membrane domain of e. Coli histidine kinase receptor kdpd"/>
    <property type="match status" value="1"/>
</dbReference>
<dbReference type="InterPro" id="IPR004358">
    <property type="entry name" value="Sig_transdc_His_kin-like_C"/>
</dbReference>
<dbReference type="InterPro" id="IPR005467">
    <property type="entry name" value="His_kinase_dom"/>
</dbReference>
<evidence type="ECO:0000256" key="10">
    <source>
        <dbReference type="ARBA" id="ARBA00022989"/>
    </source>
</evidence>
<dbReference type="PANTHER" id="PTHR45569:SF1">
    <property type="entry name" value="SENSOR PROTEIN KDPD"/>
    <property type="match status" value="1"/>
</dbReference>
<dbReference type="InterPro" id="IPR003661">
    <property type="entry name" value="HisK_dim/P_dom"/>
</dbReference>
<dbReference type="InterPro" id="IPR029016">
    <property type="entry name" value="GAF-like_dom_sf"/>
</dbReference>
<dbReference type="Pfam" id="PF02702">
    <property type="entry name" value="KdpD"/>
    <property type="match status" value="1"/>
</dbReference>
<dbReference type="Proteomes" id="UP000613160">
    <property type="component" value="Unassembled WGS sequence"/>
</dbReference>
<dbReference type="Gene3D" id="3.40.50.300">
    <property type="entry name" value="P-loop containing nucleotide triphosphate hydrolases"/>
    <property type="match status" value="1"/>
</dbReference>
<dbReference type="Pfam" id="PF02518">
    <property type="entry name" value="HATPase_c"/>
    <property type="match status" value="1"/>
</dbReference>
<dbReference type="GO" id="GO:0000155">
    <property type="term" value="F:phosphorelay sensor kinase activity"/>
    <property type="evidence" value="ECO:0007669"/>
    <property type="project" value="InterPro"/>
</dbReference>
<dbReference type="SUPFAM" id="SSF47384">
    <property type="entry name" value="Homodimeric domain of signal transducing histidine kinase"/>
    <property type="match status" value="1"/>
</dbReference>
<dbReference type="Gene3D" id="1.10.287.130">
    <property type="match status" value="1"/>
</dbReference>
<organism evidence="15 16">
    <name type="scientific">Aureimonas glaciei</name>
    <dbReference type="NCBI Taxonomy" id="1776957"/>
    <lineage>
        <taxon>Bacteria</taxon>
        <taxon>Pseudomonadati</taxon>
        <taxon>Pseudomonadota</taxon>
        <taxon>Alphaproteobacteria</taxon>
        <taxon>Hyphomicrobiales</taxon>
        <taxon>Aurantimonadaceae</taxon>
        <taxon>Aureimonas</taxon>
    </lineage>
</organism>
<reference evidence="15" key="2">
    <citation type="submission" date="2020-09" db="EMBL/GenBank/DDBJ databases">
        <authorList>
            <person name="Sun Q."/>
            <person name="Zhou Y."/>
        </authorList>
    </citation>
    <scope>NUCLEOTIDE SEQUENCE</scope>
    <source>
        <strain evidence="15">CGMCC 1.15493</strain>
    </source>
</reference>
<keyword evidence="10 13" id="KW-1133">Transmembrane helix</keyword>
<name>A0A916V175_9HYPH</name>
<dbReference type="Pfam" id="PF13493">
    <property type="entry name" value="DUF4118"/>
    <property type="match status" value="1"/>
</dbReference>
<feature type="domain" description="Histidine kinase" evidence="14">
    <location>
        <begin position="681"/>
        <end position="901"/>
    </location>
</feature>
<evidence type="ECO:0000256" key="8">
    <source>
        <dbReference type="ARBA" id="ARBA00022777"/>
    </source>
</evidence>
<dbReference type="SMART" id="SM00387">
    <property type="entry name" value="HATPase_c"/>
    <property type="match status" value="1"/>
</dbReference>
<dbReference type="SMART" id="SM00065">
    <property type="entry name" value="GAF"/>
    <property type="match status" value="1"/>
</dbReference>